<organism evidence="1 2">
    <name type="scientific">Caerostris darwini</name>
    <dbReference type="NCBI Taxonomy" id="1538125"/>
    <lineage>
        <taxon>Eukaryota</taxon>
        <taxon>Metazoa</taxon>
        <taxon>Ecdysozoa</taxon>
        <taxon>Arthropoda</taxon>
        <taxon>Chelicerata</taxon>
        <taxon>Arachnida</taxon>
        <taxon>Araneae</taxon>
        <taxon>Araneomorphae</taxon>
        <taxon>Entelegynae</taxon>
        <taxon>Araneoidea</taxon>
        <taxon>Araneidae</taxon>
        <taxon>Caerostris</taxon>
    </lineage>
</organism>
<evidence type="ECO:0000313" key="1">
    <source>
        <dbReference type="EMBL" id="GIX98199.1"/>
    </source>
</evidence>
<gene>
    <name evidence="1" type="ORF">CDAR_505621</name>
</gene>
<name>A0AAV4PM70_9ARAC</name>
<dbReference type="Proteomes" id="UP001054837">
    <property type="component" value="Unassembled WGS sequence"/>
</dbReference>
<evidence type="ECO:0000313" key="2">
    <source>
        <dbReference type="Proteomes" id="UP001054837"/>
    </source>
</evidence>
<dbReference type="AlphaFoldDB" id="A0AAV4PM70"/>
<dbReference type="EMBL" id="BPLQ01003122">
    <property type="protein sequence ID" value="GIX98199.1"/>
    <property type="molecule type" value="Genomic_DNA"/>
</dbReference>
<reference evidence="1 2" key="1">
    <citation type="submission" date="2021-06" db="EMBL/GenBank/DDBJ databases">
        <title>Caerostris darwini draft genome.</title>
        <authorList>
            <person name="Kono N."/>
            <person name="Arakawa K."/>
        </authorList>
    </citation>
    <scope>NUCLEOTIDE SEQUENCE [LARGE SCALE GENOMIC DNA]</scope>
</reference>
<comment type="caution">
    <text evidence="1">The sequence shown here is derived from an EMBL/GenBank/DDBJ whole genome shotgun (WGS) entry which is preliminary data.</text>
</comment>
<feature type="non-terminal residue" evidence="1">
    <location>
        <position position="1"/>
    </location>
</feature>
<proteinExistence type="predicted"/>
<accession>A0AAV4PM70</accession>
<protein>
    <submittedName>
        <fullName evidence="1">Uncharacterized protein</fullName>
    </submittedName>
</protein>
<sequence length="66" mass="7022">CCHHLTLLRVTFSAANVSNCCHRLLLPPSSSTVGVACYHRATSSTVVAPMISKEIPLAISDRPSSN</sequence>
<keyword evidence="2" id="KW-1185">Reference proteome</keyword>